<dbReference type="Proteomes" id="UP000053593">
    <property type="component" value="Unassembled WGS sequence"/>
</dbReference>
<dbReference type="HOGENOM" id="CLU_994189_0_0_1"/>
<proteinExistence type="predicted"/>
<keyword evidence="2" id="KW-1185">Reference proteome</keyword>
<reference evidence="1 2" key="1">
    <citation type="submission" date="2014-04" db="EMBL/GenBank/DDBJ databases">
        <title>Evolutionary Origins and Diversification of the Mycorrhizal Mutualists.</title>
        <authorList>
            <consortium name="DOE Joint Genome Institute"/>
            <consortium name="Mycorrhizal Genomics Consortium"/>
            <person name="Kohler A."/>
            <person name="Kuo A."/>
            <person name="Nagy L.G."/>
            <person name="Floudas D."/>
            <person name="Copeland A."/>
            <person name="Barry K.W."/>
            <person name="Cichocki N."/>
            <person name="Veneault-Fourrey C."/>
            <person name="LaButti K."/>
            <person name="Lindquist E.A."/>
            <person name="Lipzen A."/>
            <person name="Lundell T."/>
            <person name="Morin E."/>
            <person name="Murat C."/>
            <person name="Riley R."/>
            <person name="Ohm R."/>
            <person name="Sun H."/>
            <person name="Tunlid A."/>
            <person name="Henrissat B."/>
            <person name="Grigoriev I.V."/>
            <person name="Hibbett D.S."/>
            <person name="Martin F."/>
        </authorList>
    </citation>
    <scope>NUCLEOTIDE SEQUENCE [LARGE SCALE GENOMIC DNA]</scope>
    <source>
        <strain evidence="1 2">FD-317 M1</strain>
    </source>
</reference>
<dbReference type="EMBL" id="KN834820">
    <property type="protein sequence ID" value="KIK54061.1"/>
    <property type="molecule type" value="Genomic_DNA"/>
</dbReference>
<evidence type="ECO:0000313" key="2">
    <source>
        <dbReference type="Proteomes" id="UP000053593"/>
    </source>
</evidence>
<organism evidence="1 2">
    <name type="scientific">Collybiopsis luxurians FD-317 M1</name>
    <dbReference type="NCBI Taxonomy" id="944289"/>
    <lineage>
        <taxon>Eukaryota</taxon>
        <taxon>Fungi</taxon>
        <taxon>Dikarya</taxon>
        <taxon>Basidiomycota</taxon>
        <taxon>Agaricomycotina</taxon>
        <taxon>Agaricomycetes</taxon>
        <taxon>Agaricomycetidae</taxon>
        <taxon>Agaricales</taxon>
        <taxon>Marasmiineae</taxon>
        <taxon>Omphalotaceae</taxon>
        <taxon>Collybiopsis</taxon>
        <taxon>Collybiopsis luxurians</taxon>
    </lineage>
</organism>
<gene>
    <name evidence="1" type="ORF">GYMLUDRAFT_63384</name>
</gene>
<evidence type="ECO:0000313" key="1">
    <source>
        <dbReference type="EMBL" id="KIK54061.1"/>
    </source>
</evidence>
<accession>A0A0D0BH52</accession>
<dbReference type="AlphaFoldDB" id="A0A0D0BH52"/>
<sequence length="280" mass="31701">MDFDFTIKCECAMDKLKNRISSPPILIKTNFEQATLITPLPRTSDKGLMVVGCDSSWMGARWVQYQHFLATSVKLWSAKNQGLWIIHLSQGSPPLTHYDPLSMTLQLLFKCYINQMTSQMPLCFTGLHGSICLFNREFHHIAGSAMKMEDALSHTPYIDIRAPDSTVDAEEFLNDWELGINLKFLLKAAWLCFTSPFDLFCQSPMSLYQLISSSIQSNLIIPSFGSLPAEDNTHSLLTYMLANSCKFETANYADFYIRMSAIPVSDTFLLGNKVVELEYI</sequence>
<name>A0A0D0BH52_9AGAR</name>
<protein>
    <submittedName>
        <fullName evidence="1">Unplaced genomic scaffold GYMLUscaffold_72, whole genome shotgun sequence</fullName>
    </submittedName>
</protein>